<evidence type="ECO:0000313" key="2">
    <source>
        <dbReference type="EMBL" id="NER27591.1"/>
    </source>
</evidence>
<proteinExistence type="predicted"/>
<keyword evidence="1" id="KW-0812">Transmembrane</keyword>
<sequence length="146" mass="15850">MNFLIEIVLAVVGFFAGTASALVGLLGGTLTASILFLNPLISLLIFLFPQSFLVLVPPELVGMLGIDITVLLLTGLLKLIFDKFFPDKQFLVGFIVITVTVYALFIGNTLTTIIGFVLGFVLIYLVTLVGKGMKRFLGFFGELELE</sequence>
<feature type="transmembrane region" description="Helical" evidence="1">
    <location>
        <begin position="34"/>
        <end position="54"/>
    </location>
</feature>
<feature type="transmembrane region" description="Helical" evidence="1">
    <location>
        <begin position="90"/>
        <end position="107"/>
    </location>
</feature>
<evidence type="ECO:0000256" key="1">
    <source>
        <dbReference type="SAM" id="Phobius"/>
    </source>
</evidence>
<feature type="transmembrane region" description="Helical" evidence="1">
    <location>
        <begin position="6"/>
        <end position="27"/>
    </location>
</feature>
<protein>
    <submittedName>
        <fullName evidence="2">Uncharacterized protein</fullName>
    </submittedName>
</protein>
<reference evidence="2" key="1">
    <citation type="submission" date="2019-11" db="EMBL/GenBank/DDBJ databases">
        <title>Genomic insights into an expanded diversity of filamentous marine cyanobacteria reveals the extraordinary biosynthetic potential of Moorea and Okeania.</title>
        <authorList>
            <person name="Ferreira Leao T."/>
            <person name="Wang M."/>
            <person name="Moss N."/>
            <person name="Da Silva R."/>
            <person name="Sanders J."/>
            <person name="Nurk S."/>
            <person name="Gurevich A."/>
            <person name="Humphrey G."/>
            <person name="Reher R."/>
            <person name="Zhu Q."/>
            <person name="Belda-Ferre P."/>
            <person name="Glukhov E."/>
            <person name="Rex R."/>
            <person name="Dorrestein P.C."/>
            <person name="Knight R."/>
            <person name="Pevzner P."/>
            <person name="Gerwick W.H."/>
            <person name="Gerwick L."/>
        </authorList>
    </citation>
    <scope>NUCLEOTIDE SEQUENCE</scope>
    <source>
        <strain evidence="2">SIO1C4</strain>
    </source>
</reference>
<comment type="caution">
    <text evidence="2">The sequence shown here is derived from an EMBL/GenBank/DDBJ whole genome shotgun (WGS) entry which is preliminary data.</text>
</comment>
<feature type="transmembrane region" description="Helical" evidence="1">
    <location>
        <begin position="60"/>
        <end position="81"/>
    </location>
</feature>
<feature type="transmembrane region" description="Helical" evidence="1">
    <location>
        <begin position="113"/>
        <end position="130"/>
    </location>
</feature>
<dbReference type="AlphaFoldDB" id="A0A6B3ND81"/>
<keyword evidence="1" id="KW-0472">Membrane</keyword>
<keyword evidence="1" id="KW-1133">Transmembrane helix</keyword>
<gene>
    <name evidence="2" type="ORF">F6J89_08135</name>
</gene>
<organism evidence="2">
    <name type="scientific">Symploca sp. SIO1C4</name>
    <dbReference type="NCBI Taxonomy" id="2607765"/>
    <lineage>
        <taxon>Bacteria</taxon>
        <taxon>Bacillati</taxon>
        <taxon>Cyanobacteriota</taxon>
        <taxon>Cyanophyceae</taxon>
        <taxon>Coleofasciculales</taxon>
        <taxon>Coleofasciculaceae</taxon>
        <taxon>Symploca</taxon>
    </lineage>
</organism>
<accession>A0A6B3ND81</accession>
<name>A0A6B3ND81_9CYAN</name>
<dbReference type="EMBL" id="JAAHFQ010000114">
    <property type="protein sequence ID" value="NER27591.1"/>
    <property type="molecule type" value="Genomic_DNA"/>
</dbReference>